<reference evidence="2 3" key="1">
    <citation type="journal article" date="2018" name="New Phytol.">
        <title>Phylogenomics of Endogonaceae and evolution of mycorrhizas within Mucoromycota.</title>
        <authorList>
            <person name="Chang Y."/>
            <person name="Desiro A."/>
            <person name="Na H."/>
            <person name="Sandor L."/>
            <person name="Lipzen A."/>
            <person name="Clum A."/>
            <person name="Barry K."/>
            <person name="Grigoriev I.V."/>
            <person name="Martin F.M."/>
            <person name="Stajich J.E."/>
            <person name="Smith M.E."/>
            <person name="Bonito G."/>
            <person name="Spatafora J.W."/>
        </authorList>
    </citation>
    <scope>NUCLEOTIDE SEQUENCE [LARGE SCALE GENOMIC DNA]</scope>
    <source>
        <strain evidence="2 3">AD002</strain>
    </source>
</reference>
<dbReference type="PANTHER" id="PTHR14586:SF1">
    <property type="entry name" value="THIAMINE-TRIPHOSPHATASE"/>
    <property type="match status" value="1"/>
</dbReference>
<dbReference type="PANTHER" id="PTHR14586">
    <property type="entry name" value="THIAMINE-TRIPHOSPHATASE"/>
    <property type="match status" value="1"/>
</dbReference>
<dbReference type="AlphaFoldDB" id="A0A433Q6F9"/>
<dbReference type="GO" id="GO:0000287">
    <property type="term" value="F:magnesium ion binding"/>
    <property type="evidence" value="ECO:0007669"/>
    <property type="project" value="TreeGrafter"/>
</dbReference>
<protein>
    <submittedName>
        <fullName evidence="2">CYTH-like domain-containing protein</fullName>
    </submittedName>
</protein>
<dbReference type="InterPro" id="IPR033469">
    <property type="entry name" value="CYTH-like_dom_sf"/>
</dbReference>
<accession>A0A433Q6F9</accession>
<proteinExistence type="predicted"/>
<dbReference type="GO" id="GO:0042357">
    <property type="term" value="P:thiamine diphosphate metabolic process"/>
    <property type="evidence" value="ECO:0007669"/>
    <property type="project" value="TreeGrafter"/>
</dbReference>
<sequence length="302" mass="34296">MTAFMSLQQRLFGRTSGILSSGNCFVATNKLAASFFIKRGLSSSLIHLTTPAPAHDEHFEVERKFRYDPAKVPLLEQNKGERRFESVRFLRERHFTDVYYDDHVNDYSLTTQDVWLRRREGAWECKVPTGLATSMDSYREVTLPAEIADLLGNVLPPVEGESRLTRFVTPSSHADFERYLHARHGLSPFCTISTVRRSYLLDGELTLDLDAADFGHHVGELELVVRLKEEVAAAERKIARFCLEHPWFFDVGDEARPVIGKLSAYISRFNARQWECMGRSAVLRRKIENESRGVGAAAGKEG</sequence>
<organism evidence="2 3">
    <name type="scientific">Jimgerdemannia flammicorona</name>
    <dbReference type="NCBI Taxonomy" id="994334"/>
    <lineage>
        <taxon>Eukaryota</taxon>
        <taxon>Fungi</taxon>
        <taxon>Fungi incertae sedis</taxon>
        <taxon>Mucoromycota</taxon>
        <taxon>Mucoromycotina</taxon>
        <taxon>Endogonomycetes</taxon>
        <taxon>Endogonales</taxon>
        <taxon>Endogonaceae</taxon>
        <taxon>Jimgerdemannia</taxon>
    </lineage>
</organism>
<dbReference type="Gene3D" id="2.40.320.10">
    <property type="entry name" value="Hypothetical Protein Pfu-838710-001"/>
    <property type="match status" value="1"/>
</dbReference>
<dbReference type="InterPro" id="IPR039582">
    <property type="entry name" value="THTPA"/>
</dbReference>
<keyword evidence="3" id="KW-1185">Reference proteome</keyword>
<dbReference type="Proteomes" id="UP000274822">
    <property type="component" value="Unassembled WGS sequence"/>
</dbReference>
<name>A0A433Q6F9_9FUNG</name>
<dbReference type="SUPFAM" id="SSF55154">
    <property type="entry name" value="CYTH-like phosphatases"/>
    <property type="match status" value="1"/>
</dbReference>
<feature type="domain" description="CYTH" evidence="1">
    <location>
        <begin position="59"/>
        <end position="238"/>
    </location>
</feature>
<evidence type="ECO:0000259" key="1">
    <source>
        <dbReference type="Pfam" id="PF01928"/>
    </source>
</evidence>
<dbReference type="GO" id="GO:0050333">
    <property type="term" value="F:thiamine triphosphate phosphatase activity"/>
    <property type="evidence" value="ECO:0007669"/>
    <property type="project" value="InterPro"/>
</dbReference>
<evidence type="ECO:0000313" key="3">
    <source>
        <dbReference type="Proteomes" id="UP000274822"/>
    </source>
</evidence>
<evidence type="ECO:0000313" key="2">
    <source>
        <dbReference type="EMBL" id="RUS25360.1"/>
    </source>
</evidence>
<comment type="caution">
    <text evidence="2">The sequence shown here is derived from an EMBL/GenBank/DDBJ whole genome shotgun (WGS) entry which is preliminary data.</text>
</comment>
<dbReference type="InterPro" id="IPR023577">
    <property type="entry name" value="CYTH_domain"/>
</dbReference>
<dbReference type="Pfam" id="PF01928">
    <property type="entry name" value="CYTH"/>
    <property type="match status" value="1"/>
</dbReference>
<gene>
    <name evidence="2" type="ORF">BC938DRAFT_472284</name>
</gene>
<dbReference type="EMBL" id="RBNJ01013220">
    <property type="protein sequence ID" value="RUS25360.1"/>
    <property type="molecule type" value="Genomic_DNA"/>
</dbReference>